<dbReference type="GO" id="GO:0016020">
    <property type="term" value="C:membrane"/>
    <property type="evidence" value="ECO:0007669"/>
    <property type="project" value="UniProtKB-SubCell"/>
</dbReference>
<dbReference type="InterPro" id="IPR036259">
    <property type="entry name" value="MFS_trans_sf"/>
</dbReference>
<evidence type="ECO:0000259" key="8">
    <source>
        <dbReference type="PROSITE" id="PS50850"/>
    </source>
</evidence>
<dbReference type="InterPro" id="IPR005828">
    <property type="entry name" value="MFS_sugar_transport-like"/>
</dbReference>
<reference evidence="9 10" key="1">
    <citation type="submission" date="2017-03" db="EMBL/GenBank/DDBJ databases">
        <title>Widespread Adenine N6-methylation of Active Genes in Fungi.</title>
        <authorList>
            <consortium name="DOE Joint Genome Institute"/>
            <person name="Mondo S.J."/>
            <person name="Dannebaum R.O."/>
            <person name="Kuo R.C."/>
            <person name="Louie K.B."/>
            <person name="Bewick A.J."/>
            <person name="Labutti K."/>
            <person name="Haridas S."/>
            <person name="Kuo A."/>
            <person name="Salamov A."/>
            <person name="Ahrendt S.R."/>
            <person name="Lau R."/>
            <person name="Bowen B.P."/>
            <person name="Lipzen A."/>
            <person name="Sullivan W."/>
            <person name="Andreopoulos W.B."/>
            <person name="Clum A."/>
            <person name="Lindquist E."/>
            <person name="Daum C."/>
            <person name="Northen T.R."/>
            <person name="Ramamoorthy G."/>
            <person name="Schmitz R.J."/>
            <person name="Gryganskyi A."/>
            <person name="Culley D."/>
            <person name="Magnuson J."/>
            <person name="James T.Y."/>
            <person name="O'Malley M.A."/>
            <person name="Stajich J.E."/>
            <person name="Spatafora J.W."/>
            <person name="Visel A."/>
            <person name="Grigoriev I.V."/>
        </authorList>
    </citation>
    <scope>NUCLEOTIDE SEQUENCE [LARGE SCALE GENOMIC DNA]</scope>
    <source>
        <strain evidence="9 10">NRRL Y-17943</strain>
    </source>
</reference>
<feature type="transmembrane region" description="Helical" evidence="7">
    <location>
        <begin position="81"/>
        <end position="102"/>
    </location>
</feature>
<organism evidence="9 10">
    <name type="scientific">Kockovaella imperatae</name>
    <dbReference type="NCBI Taxonomy" id="4999"/>
    <lineage>
        <taxon>Eukaryota</taxon>
        <taxon>Fungi</taxon>
        <taxon>Dikarya</taxon>
        <taxon>Basidiomycota</taxon>
        <taxon>Agaricomycotina</taxon>
        <taxon>Tremellomycetes</taxon>
        <taxon>Tremellales</taxon>
        <taxon>Cuniculitremaceae</taxon>
        <taxon>Kockovaella</taxon>
    </lineage>
</organism>
<evidence type="ECO:0000256" key="6">
    <source>
        <dbReference type="SAM" id="MobiDB-lite"/>
    </source>
</evidence>
<comment type="similarity">
    <text evidence="2">Belongs to the major facilitator superfamily. Sugar transporter (TC 2.A.1.1) family.</text>
</comment>
<accession>A0A1Y1UPV7</accession>
<dbReference type="InParanoid" id="A0A1Y1UPV7"/>
<name>A0A1Y1UPV7_9TREE</name>
<dbReference type="PANTHER" id="PTHR48022">
    <property type="entry name" value="PLASTIDIC GLUCOSE TRANSPORTER 4"/>
    <property type="match status" value="1"/>
</dbReference>
<protein>
    <submittedName>
        <fullName evidence="9">General substrate transporter</fullName>
    </submittedName>
</protein>
<dbReference type="InterPro" id="IPR050360">
    <property type="entry name" value="MFS_Sugar_Transporters"/>
</dbReference>
<dbReference type="PROSITE" id="PS50850">
    <property type="entry name" value="MFS"/>
    <property type="match status" value="1"/>
</dbReference>
<evidence type="ECO:0000313" key="9">
    <source>
        <dbReference type="EMBL" id="ORX40002.1"/>
    </source>
</evidence>
<feature type="transmembrane region" description="Helical" evidence="7">
    <location>
        <begin position="117"/>
        <end position="137"/>
    </location>
</feature>
<evidence type="ECO:0000256" key="7">
    <source>
        <dbReference type="SAM" id="Phobius"/>
    </source>
</evidence>
<feature type="compositionally biased region" description="Basic and acidic residues" evidence="6">
    <location>
        <begin position="480"/>
        <end position="489"/>
    </location>
</feature>
<proteinExistence type="inferred from homology"/>
<evidence type="ECO:0000313" key="10">
    <source>
        <dbReference type="Proteomes" id="UP000193218"/>
    </source>
</evidence>
<dbReference type="PANTHER" id="PTHR48022:SF17">
    <property type="entry name" value="HEXOSE TRANSPORTER"/>
    <property type="match status" value="1"/>
</dbReference>
<comment type="subcellular location">
    <subcellularLocation>
        <location evidence="1">Membrane</location>
        <topology evidence="1">Multi-pass membrane protein</topology>
    </subcellularLocation>
</comment>
<feature type="transmembrane region" description="Helical" evidence="7">
    <location>
        <begin position="401"/>
        <end position="420"/>
    </location>
</feature>
<evidence type="ECO:0000256" key="1">
    <source>
        <dbReference type="ARBA" id="ARBA00004141"/>
    </source>
</evidence>
<dbReference type="EMBL" id="NBSH01000002">
    <property type="protein sequence ID" value="ORX40002.1"/>
    <property type="molecule type" value="Genomic_DNA"/>
</dbReference>
<feature type="transmembrane region" description="Helical" evidence="7">
    <location>
        <begin position="297"/>
        <end position="320"/>
    </location>
</feature>
<dbReference type="Pfam" id="PF00083">
    <property type="entry name" value="Sugar_tr"/>
    <property type="match status" value="1"/>
</dbReference>
<keyword evidence="5 7" id="KW-0472">Membrane</keyword>
<keyword evidence="3 7" id="KW-0812">Transmembrane</keyword>
<evidence type="ECO:0000256" key="3">
    <source>
        <dbReference type="ARBA" id="ARBA00022692"/>
    </source>
</evidence>
<keyword evidence="10" id="KW-1185">Reference proteome</keyword>
<dbReference type="STRING" id="4999.A0A1Y1UPV7"/>
<dbReference type="GO" id="GO:0005351">
    <property type="term" value="F:carbohydrate:proton symporter activity"/>
    <property type="evidence" value="ECO:0007669"/>
    <property type="project" value="TreeGrafter"/>
</dbReference>
<feature type="transmembrane region" description="Helical" evidence="7">
    <location>
        <begin position="367"/>
        <end position="389"/>
    </location>
</feature>
<keyword evidence="4 7" id="KW-1133">Transmembrane helix</keyword>
<comment type="caution">
    <text evidence="9">The sequence shown here is derived from an EMBL/GenBank/DDBJ whole genome shotgun (WGS) entry which is preliminary data.</text>
</comment>
<dbReference type="AlphaFoldDB" id="A0A1Y1UPV7"/>
<feature type="transmembrane region" description="Helical" evidence="7">
    <location>
        <begin position="268"/>
        <end position="290"/>
    </location>
</feature>
<dbReference type="Gene3D" id="1.20.1250.20">
    <property type="entry name" value="MFS general substrate transporter like domains"/>
    <property type="match status" value="1"/>
</dbReference>
<feature type="transmembrane region" description="Helical" evidence="7">
    <location>
        <begin position="46"/>
        <end position="69"/>
    </location>
</feature>
<feature type="domain" description="Major facilitator superfamily (MFS) profile" evidence="8">
    <location>
        <begin position="1"/>
        <end position="424"/>
    </location>
</feature>
<dbReference type="InterPro" id="IPR020846">
    <property type="entry name" value="MFS_dom"/>
</dbReference>
<gene>
    <name evidence="9" type="ORF">BD324DRAFT_249598</name>
</gene>
<dbReference type="SUPFAM" id="SSF103473">
    <property type="entry name" value="MFS general substrate transporter"/>
    <property type="match status" value="1"/>
</dbReference>
<evidence type="ECO:0000256" key="5">
    <source>
        <dbReference type="ARBA" id="ARBA00023136"/>
    </source>
</evidence>
<dbReference type="GeneID" id="33554090"/>
<dbReference type="Proteomes" id="UP000193218">
    <property type="component" value="Unassembled WGS sequence"/>
</dbReference>
<dbReference type="OrthoDB" id="6612291at2759"/>
<evidence type="ECO:0000256" key="4">
    <source>
        <dbReference type="ARBA" id="ARBA00022989"/>
    </source>
</evidence>
<sequence length="489" mass="52844">MDVVDGVESCKFSTRQLSAGSSVQSAGIMVGSLIASPINNRLGRKWSLFLTAIISLIGVIIQMTSALSVPIATRDQFTQFVVGKSITSISMGLVANIVPIYLSETSPASARGFGISMYQNVQIIGVIAASGAVYATANRRNVSAYLIPIGLQAIAPSLMILSTPWIPESPRWLVWKGRMRKGAKAASKLFGSSDPNFDPVEYCQKLLVAFEEDRLNAKQAGWADLLSGPDLRRALIAIGVQCLQQAQGSSYMNNYIVPFLQDTGVKNVFPVIMGLNCLYYVSLLSGHFLPDMVGRRIVLMATSAFCGTCLLSVASITTAAGGSPPTSSMQRASIALIFLWNFGFGVQSPLIWITTAEAAPTRNRERVLASATFFGFGISLLIASVSPFIQDEDAGNLGSKIGFLWGTFSLVNLVWVYLVVPEMKGLSLEQLDYLYANNTPTRQFKGFKFTDDILARFEREQEAKEDTGGSETPNSLDEITVAKKDMGGV</sequence>
<evidence type="ECO:0000256" key="2">
    <source>
        <dbReference type="ARBA" id="ARBA00010992"/>
    </source>
</evidence>
<feature type="region of interest" description="Disordered" evidence="6">
    <location>
        <begin position="460"/>
        <end position="489"/>
    </location>
</feature>
<dbReference type="RefSeq" id="XP_021873787.1">
    <property type="nucleotide sequence ID" value="XM_022012282.1"/>
</dbReference>
<feature type="transmembrane region" description="Helical" evidence="7">
    <location>
        <begin position="332"/>
        <end position="355"/>
    </location>
</feature>
<feature type="transmembrane region" description="Helical" evidence="7">
    <location>
        <begin position="144"/>
        <end position="166"/>
    </location>
</feature>